<organism evidence="1">
    <name type="scientific">Blastobotrys adeninivorans</name>
    <name type="common">Yeast</name>
    <name type="synonym">Arxula adeninivorans</name>
    <dbReference type="NCBI Taxonomy" id="409370"/>
    <lineage>
        <taxon>Eukaryota</taxon>
        <taxon>Fungi</taxon>
        <taxon>Dikarya</taxon>
        <taxon>Ascomycota</taxon>
        <taxon>Saccharomycotina</taxon>
        <taxon>Dipodascomycetes</taxon>
        <taxon>Dipodascales</taxon>
        <taxon>Trichomonascaceae</taxon>
        <taxon>Blastobotrys</taxon>
    </lineage>
</organism>
<sequence>MTKSMDLGLEVQPDGPIASAAKAAMAARGPFTSAADAATALQEVLLTSPPLQRDDKGIYKIIQHGLTSFRGNCYSCMCKRGQHNSHHQSFTPQCFLPDLLQIDELTTTHVESSIGCRNCLMPVCMATIFGRTCGRQYRHEAVRIVAGVCTAVYGFKGWISRIDSNLAKNIINGSSSNSPVFAKSLSNGFARRTVLYGTPMTVFGAVFAIAVLAVELTETYHVSSEEPMLSYQLYKDALREALVVPCPCYTICKTTSKNIRRHQLWNCTGSQQAAAEWIRTHAYDHSFDLDPSTRLDEHGAICSWSGMPQEWCCEGINPSTNWNPRYFGHRHDRSIGLFMLFSLLLVDDSKLPWYEFDPVYLYETVTVDEVTAPRIMFMVVSLIRNFHPDRIPIRKKKEGLRKPTGHSALAADGFYCGPITKSSLMRPEKAVLSKRSYPKEVEVKAPAGPTLIRRLLLRWRHQCPACFKRGRTNSWHQAFSRECLESDDKKEQVEAWSEAGVSYWPDSCKSCKMPKDACFSTFVDGVCTPSYRLEAFRIIAGLCISVDESWKPSSGKEYYDNVLMSKYFADFCRARLGPVPDSLRIPERLEKGIAFALSLNCPCWRMCPISCCCSKSNRDCRPHKLHECTSVYYGVALWIRENATKLKIGVKWGDPLHLLSSLYTLLVLDHDKSMRWYNQWLRLDNDKFMENLSREFTMKYPTSSVETLTSLTAPKICFHIASLSQDIPL</sequence>
<dbReference type="AlphaFoldDB" id="A0A060T4Q8"/>
<proteinExistence type="predicted"/>
<gene>
    <name evidence="1" type="ORF">GNLVRS02_ARAD1B01452g</name>
</gene>
<reference evidence="1" key="2">
    <citation type="submission" date="2014-06" db="EMBL/GenBank/DDBJ databases">
        <title>The complete genome of Blastobotrys (Arxula) adeninivorans LS3 - a yeast of biotechnological interest.</title>
        <authorList>
            <person name="Kunze G."/>
            <person name="Gaillardin C."/>
            <person name="Czernicka M."/>
            <person name="Durrens P."/>
            <person name="Martin T."/>
            <person name="Boer E."/>
            <person name="Gabaldon T."/>
            <person name="Cruz J."/>
            <person name="Talla E."/>
            <person name="Marck C."/>
            <person name="Goffeau A."/>
            <person name="Barbe V."/>
            <person name="Baret P."/>
            <person name="Baronian K."/>
            <person name="Beier S."/>
            <person name="Bleykasten C."/>
            <person name="Bode R."/>
            <person name="Casaregola S."/>
            <person name="Despons L."/>
            <person name="Fairhead C."/>
            <person name="Giersberg M."/>
            <person name="Gierski P."/>
            <person name="Hahnel U."/>
            <person name="Hartmann A."/>
            <person name="Jankowska D."/>
            <person name="Jubin C."/>
            <person name="Jung P."/>
            <person name="Lafontaine I."/>
            <person name="Leh-Louis V."/>
            <person name="Lemaire M."/>
            <person name="Marcet-Houben M."/>
            <person name="Mascher M."/>
            <person name="Morel G."/>
            <person name="Richard G.-F."/>
            <person name="Riechen J."/>
            <person name="Sacerdot C."/>
            <person name="Sarkar A."/>
            <person name="Savel G."/>
            <person name="Schacherer J."/>
            <person name="Sherman D."/>
            <person name="Straub M.-L."/>
            <person name="Stein N."/>
            <person name="Thierry A."/>
            <person name="Trautwein-Schult A."/>
            <person name="Westhof E."/>
            <person name="Worch S."/>
            <person name="Dujon B."/>
            <person name="Souciet J.-L."/>
            <person name="Wincker P."/>
            <person name="Scholz U."/>
            <person name="Neuveglise N."/>
        </authorList>
    </citation>
    <scope>NUCLEOTIDE SEQUENCE</scope>
    <source>
        <strain evidence="1">LS3</strain>
    </source>
</reference>
<dbReference type="EMBL" id="HG937692">
    <property type="protein sequence ID" value="CDP35948.1"/>
    <property type="molecule type" value="Genomic_DNA"/>
</dbReference>
<protein>
    <submittedName>
        <fullName evidence="1">ARAD1B01452p</fullName>
    </submittedName>
</protein>
<name>A0A060T4Q8_BLAAD</name>
<reference evidence="1" key="1">
    <citation type="submission" date="2014-02" db="EMBL/GenBank/DDBJ databases">
        <authorList>
            <person name="Genoscope - CEA"/>
        </authorList>
    </citation>
    <scope>NUCLEOTIDE SEQUENCE</scope>
    <source>
        <strain evidence="1">LS3</strain>
    </source>
</reference>
<accession>A0A060T4Q8</accession>
<evidence type="ECO:0000313" key="1">
    <source>
        <dbReference type="EMBL" id="CDP35948.1"/>
    </source>
</evidence>